<dbReference type="PANTHER" id="PTHR45752:SF24">
    <property type="entry name" value="VOLUME-REGULATED ANION CHANNEL SUBUNIT LRRC8C"/>
    <property type="match status" value="1"/>
</dbReference>
<dbReference type="AlphaFoldDB" id="A0A401RGT4"/>
<dbReference type="OrthoDB" id="2021138at2759"/>
<organism evidence="19 20">
    <name type="scientific">Chiloscyllium punctatum</name>
    <name type="common">Brownbanded bambooshark</name>
    <name type="synonym">Hemiscyllium punctatum</name>
    <dbReference type="NCBI Taxonomy" id="137246"/>
    <lineage>
        <taxon>Eukaryota</taxon>
        <taxon>Metazoa</taxon>
        <taxon>Chordata</taxon>
        <taxon>Craniata</taxon>
        <taxon>Vertebrata</taxon>
        <taxon>Chondrichthyes</taxon>
        <taxon>Elasmobranchii</taxon>
        <taxon>Galeomorphii</taxon>
        <taxon>Galeoidea</taxon>
        <taxon>Orectolobiformes</taxon>
        <taxon>Hemiscylliidae</taxon>
        <taxon>Chiloscyllium</taxon>
    </lineage>
</organism>
<evidence type="ECO:0000256" key="10">
    <source>
        <dbReference type="ARBA" id="ARBA00023136"/>
    </source>
</evidence>
<keyword evidence="3" id="KW-0813">Transport</keyword>
<evidence type="ECO:0000256" key="11">
    <source>
        <dbReference type="ARBA" id="ARBA00023157"/>
    </source>
</evidence>
<dbReference type="PROSITE" id="PS51450">
    <property type="entry name" value="LRR"/>
    <property type="match status" value="3"/>
</dbReference>
<dbReference type="InterPro" id="IPR001611">
    <property type="entry name" value="Leu-rich_rpt"/>
</dbReference>
<dbReference type="GO" id="GO:0034220">
    <property type="term" value="P:monoatomic ion transmembrane transport"/>
    <property type="evidence" value="ECO:0007669"/>
    <property type="project" value="UniProtKB-KW"/>
</dbReference>
<evidence type="ECO:0000256" key="1">
    <source>
        <dbReference type="ARBA" id="ARBA00004651"/>
    </source>
</evidence>
<dbReference type="SMART" id="SM00369">
    <property type="entry name" value="LRR_TYP"/>
    <property type="match status" value="8"/>
</dbReference>
<feature type="non-terminal residue" evidence="19">
    <location>
        <position position="1"/>
    </location>
</feature>
<evidence type="ECO:0000313" key="19">
    <source>
        <dbReference type="EMBL" id="GCC17330.1"/>
    </source>
</evidence>
<dbReference type="EMBL" id="BEZZ01006821">
    <property type="protein sequence ID" value="GCC17330.1"/>
    <property type="molecule type" value="Genomic_DNA"/>
</dbReference>
<feature type="transmembrane region" description="Helical" evidence="17">
    <location>
        <begin position="258"/>
        <end position="285"/>
    </location>
</feature>
<dbReference type="Pfam" id="PF12534">
    <property type="entry name" value="Pannexin_like"/>
    <property type="match status" value="1"/>
</dbReference>
<keyword evidence="9" id="KW-0406">Ion transport</keyword>
<dbReference type="GO" id="GO:0005886">
    <property type="term" value="C:plasma membrane"/>
    <property type="evidence" value="ECO:0007669"/>
    <property type="project" value="UniProtKB-SubCell"/>
</dbReference>
<keyword evidence="8 17" id="KW-1133">Transmembrane helix</keyword>
<evidence type="ECO:0000256" key="12">
    <source>
        <dbReference type="ARBA" id="ARBA00023303"/>
    </source>
</evidence>
<accession>A0A401RGT4</accession>
<keyword evidence="20" id="KW-1185">Reference proteome</keyword>
<sequence length="746" mass="84765">VTQDKIICLPGPIWTHSPFQINCSEFMLQVKPLESSTHEPNGVKTNLDLQQYSFINQICYERAVHWYLKYFPYLVLIHTLTFMICGSFWFKFPGTSSKIEHFVSVLGRCFDSPWTTRALSEVSTERRVRRREPPPGSGSGSGSGSEASLPGGEERAGSGESPPGADRGSESTLDKQEGEQAKALFEKVKKFRLHVEDSVIVYLMYIGQTIVRAIKLILITVYHSLLVLNIHVVVPCTVNIEDVTGYRHFCCNHTRAHLFYTLAVCYICFLCVYGCSCLYTLYWLFHRPLKEYSFEYVRQESGISDIPDVRNDFAFMLHLTDQYDALYSKRFAIFLSEVSESQLMQLSLDREWSADKLRQRLQKNAAHRLELHLLMVPGLPAATFQLPEIQALKLELNAELELPPATAQLTHLRELSLVNSPVRLHQAASAFLKERLKVLQVRFDSPQEVPLWMASMENVEELSLNGSLTQDGAKCLILDSLCQLHRLKILSLKSNITKLPPCLADLSSHLQKLTIHNGGTKLMATNILKKLQQLRVLELVQCDLERIPQAVASLLNLEELNLKENRLRTIEETLSHQQCQRLTCLRLWYNHIFHIPEHIKKLSSLESLYLNNNQIEAIPPQLFLCNKLQHLDLSHNRITSIPPEIGVLQSLHHFSVSHNSIEALPNELFFCKKLRHLKVTHNGLTALSPRISGLPLLTRLELTGNQLEALPPELGQCTGLKRGGLLVEESLLLTLPSDVRDRLEAD</sequence>
<comment type="catalytic activity">
    <reaction evidence="14">
        <text>taurine(out) = taurine(in)</text>
        <dbReference type="Rhea" id="RHEA:66328"/>
        <dbReference type="ChEBI" id="CHEBI:507393"/>
    </reaction>
</comment>
<feature type="transmembrane region" description="Helical" evidence="17">
    <location>
        <begin position="199"/>
        <end position="222"/>
    </location>
</feature>
<comment type="subcellular location">
    <subcellularLocation>
        <location evidence="1">Cell membrane</location>
        <topology evidence="1">Multi-pass membrane protein</topology>
    </subcellularLocation>
</comment>
<feature type="domain" description="LRRC8 pannexin-like TM region" evidence="18">
    <location>
        <begin position="1"/>
        <end position="281"/>
    </location>
</feature>
<evidence type="ECO:0000256" key="8">
    <source>
        <dbReference type="ARBA" id="ARBA00022989"/>
    </source>
</evidence>
<keyword evidence="7" id="KW-0677">Repeat</keyword>
<dbReference type="Pfam" id="PF13855">
    <property type="entry name" value="LRR_8"/>
    <property type="match status" value="2"/>
</dbReference>
<dbReference type="InterPro" id="IPR050715">
    <property type="entry name" value="LRR-SigEffector_domain"/>
</dbReference>
<evidence type="ECO:0000259" key="18">
    <source>
        <dbReference type="Pfam" id="PF12534"/>
    </source>
</evidence>
<evidence type="ECO:0000256" key="5">
    <source>
        <dbReference type="ARBA" id="ARBA00022614"/>
    </source>
</evidence>
<reference evidence="19 20" key="1">
    <citation type="journal article" date="2018" name="Nat. Ecol. Evol.">
        <title>Shark genomes provide insights into elasmobranch evolution and the origin of vertebrates.</title>
        <authorList>
            <person name="Hara Y"/>
            <person name="Yamaguchi K"/>
            <person name="Onimaru K"/>
            <person name="Kadota M"/>
            <person name="Koyanagi M"/>
            <person name="Keeley SD"/>
            <person name="Tatsumi K"/>
            <person name="Tanaka K"/>
            <person name="Motone F"/>
            <person name="Kageyama Y"/>
            <person name="Nozu R"/>
            <person name="Adachi N"/>
            <person name="Nishimura O"/>
            <person name="Nakagawa R"/>
            <person name="Tanegashima C"/>
            <person name="Kiyatake I"/>
            <person name="Matsumoto R"/>
            <person name="Murakumo K"/>
            <person name="Nishida K"/>
            <person name="Terakita A"/>
            <person name="Kuratani S"/>
            <person name="Sato K"/>
            <person name="Hyodo S Kuraku.S."/>
        </authorList>
    </citation>
    <scope>NUCLEOTIDE SEQUENCE [LARGE SCALE GENOMIC DNA]</scope>
</reference>
<dbReference type="InterPro" id="IPR021040">
    <property type="entry name" value="LRRC8_Pannexin-like"/>
</dbReference>
<evidence type="ECO:0000256" key="3">
    <source>
        <dbReference type="ARBA" id="ARBA00022448"/>
    </source>
</evidence>
<evidence type="ECO:0000256" key="9">
    <source>
        <dbReference type="ARBA" id="ARBA00023065"/>
    </source>
</evidence>
<evidence type="ECO:0000256" key="2">
    <source>
        <dbReference type="ARBA" id="ARBA00010471"/>
    </source>
</evidence>
<feature type="transmembrane region" description="Helical" evidence="17">
    <location>
        <begin position="70"/>
        <end position="90"/>
    </location>
</feature>
<comment type="catalytic activity">
    <reaction evidence="13">
        <text>iodide(out) = iodide(in)</text>
        <dbReference type="Rhea" id="RHEA:66324"/>
        <dbReference type="ChEBI" id="CHEBI:16382"/>
    </reaction>
</comment>
<evidence type="ECO:0000256" key="4">
    <source>
        <dbReference type="ARBA" id="ARBA00022475"/>
    </source>
</evidence>
<evidence type="ECO:0000256" key="16">
    <source>
        <dbReference type="SAM" id="MobiDB-lite"/>
    </source>
</evidence>
<name>A0A401RGT4_CHIPU</name>
<evidence type="ECO:0000256" key="17">
    <source>
        <dbReference type="SAM" id="Phobius"/>
    </source>
</evidence>
<comment type="catalytic activity">
    <reaction evidence="15">
        <text>chloride(in) = chloride(out)</text>
        <dbReference type="Rhea" id="RHEA:29823"/>
        <dbReference type="ChEBI" id="CHEBI:17996"/>
    </reaction>
</comment>
<keyword evidence="11" id="KW-1015">Disulfide bond</keyword>
<dbReference type="SUPFAM" id="SSF52058">
    <property type="entry name" value="L domain-like"/>
    <property type="match status" value="1"/>
</dbReference>
<keyword evidence="4" id="KW-1003">Cell membrane</keyword>
<proteinExistence type="inferred from homology"/>
<evidence type="ECO:0000256" key="7">
    <source>
        <dbReference type="ARBA" id="ARBA00022737"/>
    </source>
</evidence>
<dbReference type="PANTHER" id="PTHR45752">
    <property type="entry name" value="LEUCINE-RICH REPEAT-CONTAINING"/>
    <property type="match status" value="1"/>
</dbReference>
<evidence type="ECO:0000256" key="15">
    <source>
        <dbReference type="ARBA" id="ARBA00024167"/>
    </source>
</evidence>
<protein>
    <recommendedName>
        <fullName evidence="18">LRRC8 pannexin-like TM region domain-containing protein</fullName>
    </recommendedName>
</protein>
<comment type="caution">
    <text evidence="19">The sequence shown here is derived from an EMBL/GenBank/DDBJ whole genome shotgun (WGS) entry which is preliminary data.</text>
</comment>
<dbReference type="STRING" id="137246.A0A401RGT4"/>
<evidence type="ECO:0000256" key="14">
    <source>
        <dbReference type="ARBA" id="ARBA00024158"/>
    </source>
</evidence>
<dbReference type="OMA" id="LKENXXX"/>
<dbReference type="InterPro" id="IPR003591">
    <property type="entry name" value="Leu-rich_rpt_typical-subtyp"/>
</dbReference>
<comment type="similarity">
    <text evidence="2">Belongs to the LRRC8 family.</text>
</comment>
<keyword evidence="10 17" id="KW-0472">Membrane</keyword>
<gene>
    <name evidence="19" type="ORF">chiPu_0022274</name>
</gene>
<dbReference type="Gene3D" id="3.80.10.10">
    <property type="entry name" value="Ribonuclease Inhibitor"/>
    <property type="match status" value="2"/>
</dbReference>
<keyword evidence="5" id="KW-0433">Leucine-rich repeat</keyword>
<evidence type="ECO:0000256" key="13">
    <source>
        <dbReference type="ARBA" id="ARBA00024145"/>
    </source>
</evidence>
<evidence type="ECO:0000313" key="20">
    <source>
        <dbReference type="Proteomes" id="UP000287033"/>
    </source>
</evidence>
<keyword evidence="12" id="KW-0407">Ion channel</keyword>
<feature type="region of interest" description="Disordered" evidence="16">
    <location>
        <begin position="121"/>
        <end position="174"/>
    </location>
</feature>
<keyword evidence="6 17" id="KW-0812">Transmembrane</keyword>
<dbReference type="InterPro" id="IPR032675">
    <property type="entry name" value="LRR_dom_sf"/>
</dbReference>
<evidence type="ECO:0000256" key="6">
    <source>
        <dbReference type="ARBA" id="ARBA00022692"/>
    </source>
</evidence>
<dbReference type="Proteomes" id="UP000287033">
    <property type="component" value="Unassembled WGS sequence"/>
</dbReference>